<accession>A0ABT1U412</accession>
<dbReference type="EMBL" id="JANIBK010000035">
    <property type="protein sequence ID" value="MCQ8128573.1"/>
    <property type="molecule type" value="Genomic_DNA"/>
</dbReference>
<dbReference type="Proteomes" id="UP001524586">
    <property type="component" value="Unassembled WGS sequence"/>
</dbReference>
<evidence type="ECO:0000313" key="2">
    <source>
        <dbReference type="Proteomes" id="UP001524586"/>
    </source>
</evidence>
<evidence type="ECO:0000313" key="1">
    <source>
        <dbReference type="EMBL" id="MCQ8128573.1"/>
    </source>
</evidence>
<name>A0ABT1U412_9GAMM</name>
<dbReference type="RefSeq" id="WP_256614962.1">
    <property type="nucleotide sequence ID" value="NZ_JANIBK010000035.1"/>
</dbReference>
<protein>
    <recommendedName>
        <fullName evidence="3">DNA-binding protein</fullName>
    </recommendedName>
</protein>
<sequence length="81" mass="9106">MKLSPREKRAALALLNNPIMRENLDNIAGCSNGPELVAGLRRKGLAVPCDRVERFDKDGNTCYPGQYSFTAEDKQIVRNWL</sequence>
<organism evidence="1 2">
    <name type="scientific">Methylomonas rivi</name>
    <dbReference type="NCBI Taxonomy" id="2952226"/>
    <lineage>
        <taxon>Bacteria</taxon>
        <taxon>Pseudomonadati</taxon>
        <taxon>Pseudomonadota</taxon>
        <taxon>Gammaproteobacteria</taxon>
        <taxon>Methylococcales</taxon>
        <taxon>Methylococcaceae</taxon>
        <taxon>Methylomonas</taxon>
    </lineage>
</organism>
<gene>
    <name evidence="1" type="ORF">NP596_08885</name>
</gene>
<comment type="caution">
    <text evidence="1">The sequence shown here is derived from an EMBL/GenBank/DDBJ whole genome shotgun (WGS) entry which is preliminary data.</text>
</comment>
<proteinExistence type="predicted"/>
<keyword evidence="2" id="KW-1185">Reference proteome</keyword>
<evidence type="ECO:0008006" key="3">
    <source>
        <dbReference type="Google" id="ProtNLM"/>
    </source>
</evidence>
<reference evidence="1 2" key="1">
    <citation type="submission" date="2022-07" db="EMBL/GenBank/DDBJ databases">
        <title>Methylomonas rivi sp. nov., Methylomonas rosea sp. nov., Methylomonas aureus sp. nov. and Methylomonas subterranea sp. nov., four novel methanotrophs isolated from a freshwater creek and the deep terrestrial subsurface.</title>
        <authorList>
            <person name="Abin C."/>
            <person name="Sankaranarayanan K."/>
            <person name="Garner C."/>
            <person name="Sindelar R."/>
            <person name="Kotary K."/>
            <person name="Garner R."/>
            <person name="Barclay S."/>
            <person name="Lawson P."/>
            <person name="Krumholz L."/>
        </authorList>
    </citation>
    <scope>NUCLEOTIDE SEQUENCE [LARGE SCALE GENOMIC DNA]</scope>
    <source>
        <strain evidence="1 2">WSC-6</strain>
    </source>
</reference>